<accession>H8KU70</accession>
<feature type="transmembrane region" description="Helical" evidence="1">
    <location>
        <begin position="63"/>
        <end position="82"/>
    </location>
</feature>
<keyword evidence="1" id="KW-0812">Transmembrane</keyword>
<evidence type="ECO:0000256" key="1">
    <source>
        <dbReference type="SAM" id="Phobius"/>
    </source>
</evidence>
<dbReference type="Proteomes" id="UP000007590">
    <property type="component" value="Chromosome"/>
</dbReference>
<reference evidence="2" key="1">
    <citation type="submission" date="2012-02" db="EMBL/GenBank/DDBJ databases">
        <title>The complete genome of Solitalea canadensis DSM 3403.</title>
        <authorList>
            <consortium name="US DOE Joint Genome Institute (JGI-PGF)"/>
            <person name="Lucas S."/>
            <person name="Copeland A."/>
            <person name="Lapidus A."/>
            <person name="Glavina del Rio T."/>
            <person name="Dalin E."/>
            <person name="Tice H."/>
            <person name="Bruce D."/>
            <person name="Goodwin L."/>
            <person name="Pitluck S."/>
            <person name="Peters L."/>
            <person name="Ovchinnikova G."/>
            <person name="Lu M."/>
            <person name="Kyrpides N."/>
            <person name="Mavromatis K."/>
            <person name="Ivanova N."/>
            <person name="Brettin T."/>
            <person name="Detter J.C."/>
            <person name="Han C."/>
            <person name="Larimer F."/>
            <person name="Land M."/>
            <person name="Hauser L."/>
            <person name="Markowitz V."/>
            <person name="Cheng J.-F."/>
            <person name="Hugenholtz P."/>
            <person name="Woyke T."/>
            <person name="Wu D."/>
            <person name="Spring S."/>
            <person name="Schroeder M."/>
            <person name="Kopitz M."/>
            <person name="Brambilla E."/>
            <person name="Klenk H.-P."/>
            <person name="Eisen J.A."/>
        </authorList>
    </citation>
    <scope>NUCLEOTIDE SEQUENCE</scope>
    <source>
        <strain evidence="2">DSM 3403</strain>
    </source>
</reference>
<keyword evidence="1" id="KW-1133">Transmembrane helix</keyword>
<dbReference type="HOGENOM" id="CLU_1776212_0_0_10"/>
<gene>
    <name evidence="2" type="ordered locus">Solca_2128</name>
</gene>
<protein>
    <submittedName>
        <fullName evidence="2">Uncharacterized protein</fullName>
    </submittedName>
</protein>
<proteinExistence type="predicted"/>
<dbReference type="KEGG" id="scn:Solca_2128"/>
<keyword evidence="3" id="KW-1185">Reference proteome</keyword>
<name>H8KU70_SOLCM</name>
<evidence type="ECO:0000313" key="2">
    <source>
        <dbReference type="EMBL" id="AFD07182.1"/>
    </source>
</evidence>
<sequence length="146" mass="17075">MLKMSKPWTINNSRRVIAILLIVFAVIFFWTFIKGNIEMFRFFVSKGAKINTFDYSLIMIQKYFAVVILYILTLIAGITLLIDTKIGWILSLTVLSCIGIMYIYRLYFYQNVSVKGYIIMSLVVCCSWGFFGLLLTKLKYTERNIR</sequence>
<dbReference type="STRING" id="929556.Solca_2128"/>
<dbReference type="AlphaFoldDB" id="H8KU70"/>
<feature type="transmembrane region" description="Helical" evidence="1">
    <location>
        <begin position="16"/>
        <end position="33"/>
    </location>
</feature>
<organism evidence="2 3">
    <name type="scientific">Solitalea canadensis (strain ATCC 29591 / DSM 3403 / JCM 21819 / LMG 8368 / NBRC 15130 / NCIMB 12057 / USAM 9D)</name>
    <name type="common">Flexibacter canadensis</name>
    <dbReference type="NCBI Taxonomy" id="929556"/>
    <lineage>
        <taxon>Bacteria</taxon>
        <taxon>Pseudomonadati</taxon>
        <taxon>Bacteroidota</taxon>
        <taxon>Sphingobacteriia</taxon>
        <taxon>Sphingobacteriales</taxon>
        <taxon>Sphingobacteriaceae</taxon>
        <taxon>Solitalea</taxon>
    </lineage>
</organism>
<feature type="transmembrane region" description="Helical" evidence="1">
    <location>
        <begin position="89"/>
        <end position="108"/>
    </location>
</feature>
<dbReference type="EMBL" id="CP003349">
    <property type="protein sequence ID" value="AFD07182.1"/>
    <property type="molecule type" value="Genomic_DNA"/>
</dbReference>
<keyword evidence="1" id="KW-0472">Membrane</keyword>
<evidence type="ECO:0000313" key="3">
    <source>
        <dbReference type="Proteomes" id="UP000007590"/>
    </source>
</evidence>
<feature type="transmembrane region" description="Helical" evidence="1">
    <location>
        <begin position="114"/>
        <end position="136"/>
    </location>
</feature>